<dbReference type="InterPro" id="IPR036388">
    <property type="entry name" value="WH-like_DNA-bd_sf"/>
</dbReference>
<organism evidence="1 2">
    <name type="scientific">Providencia stuartii (strain MRSN 2154)</name>
    <dbReference type="NCBI Taxonomy" id="1157951"/>
    <lineage>
        <taxon>Bacteria</taxon>
        <taxon>Pseudomonadati</taxon>
        <taxon>Pseudomonadota</taxon>
        <taxon>Gammaproteobacteria</taxon>
        <taxon>Enterobacterales</taxon>
        <taxon>Morganellaceae</taxon>
        <taxon>Providencia</taxon>
    </lineage>
</organism>
<proteinExistence type="predicted"/>
<dbReference type="Gene3D" id="1.10.10.10">
    <property type="entry name" value="Winged helix-like DNA-binding domain superfamily/Winged helix DNA-binding domain"/>
    <property type="match status" value="1"/>
</dbReference>
<evidence type="ECO:0000313" key="1">
    <source>
        <dbReference type="EMBL" id="AFH93991.1"/>
    </source>
</evidence>
<name>A0A140NM46_PROSM</name>
<dbReference type="SUPFAM" id="SSF46785">
    <property type="entry name" value="Winged helix' DNA-binding domain"/>
    <property type="match status" value="1"/>
</dbReference>
<reference evidence="1 2" key="1">
    <citation type="journal article" date="2012" name="J. Bacteriol.">
        <title>Complete Genome Sequence of Providencia stuartii Clinical Isolate MRSN 2154.</title>
        <authorList>
            <person name="Clifford R.J."/>
            <person name="Hang J."/>
            <person name="Riley M.C."/>
            <person name="Onmus-Leone F."/>
            <person name="Kuschner R.A."/>
            <person name="Lesho E.P."/>
            <person name="Waterman P.E."/>
        </authorList>
    </citation>
    <scope>NUCLEOTIDE SEQUENCE [LARGE SCALE GENOMIC DNA]</scope>
    <source>
        <strain evidence="1 2">MRSN 2154</strain>
    </source>
</reference>
<accession>A0A140NM46</accession>
<dbReference type="AlphaFoldDB" id="A0A140NM46"/>
<reference evidence="2" key="2">
    <citation type="submission" date="2012-04" db="EMBL/GenBank/DDBJ databases">
        <title>Complete genome sequence of Providencia stuartii clinical isolate MRSN 2154.</title>
        <authorList>
            <person name="Clifford R.J."/>
            <person name="Hang J."/>
            <person name="Riley M.C."/>
            <person name="Onmus-Leone F."/>
            <person name="Kuschner R.A."/>
            <person name="Lesho E.P."/>
            <person name="Waterman P.E."/>
        </authorList>
    </citation>
    <scope>NUCLEOTIDE SEQUENCE [LARGE SCALE GENOMIC DNA]</scope>
    <source>
        <strain evidence="2">MRSN 2154</strain>
    </source>
</reference>
<dbReference type="Proteomes" id="UP000005012">
    <property type="component" value="Chromosome"/>
</dbReference>
<dbReference type="RefSeq" id="WP_014657185.1">
    <property type="nucleotide sequence ID" value="NC_017731.1"/>
</dbReference>
<dbReference type="InterPro" id="IPR036390">
    <property type="entry name" value="WH_DNA-bd_sf"/>
</dbReference>
<evidence type="ECO:0000313" key="2">
    <source>
        <dbReference type="Proteomes" id="UP000005012"/>
    </source>
</evidence>
<dbReference type="HOGENOM" id="CLU_2059312_0_0_6"/>
<dbReference type="PATRIC" id="fig|1157951.4.peg.2151"/>
<dbReference type="EMBL" id="CP003488">
    <property type="protein sequence ID" value="AFH93991.1"/>
    <property type="molecule type" value="Genomic_DNA"/>
</dbReference>
<protein>
    <submittedName>
        <fullName evidence="1">ROK family protein</fullName>
    </submittedName>
</protein>
<gene>
    <name evidence="1" type="ordered locus">S70_10685</name>
</gene>
<dbReference type="KEGG" id="psi:S70_10685"/>
<sequence>MLLTLLNEFRTSKNSKTRKLKMLYRLILNHGPVRAEELSSLASMKPATCARLLDELSKSQLISTSELGESTGGRKPILYSINSDDGYVVGIEMSDLYSTIMLLNLKLDILGMLKIKMNS</sequence>